<evidence type="ECO:0000313" key="2">
    <source>
        <dbReference type="Proteomes" id="UP000054279"/>
    </source>
</evidence>
<accession>A0A0C9V1E8</accession>
<name>A0A0C9V1E8_SPHS4</name>
<evidence type="ECO:0000313" key="1">
    <source>
        <dbReference type="EMBL" id="KIJ31381.1"/>
    </source>
</evidence>
<organism evidence="1 2">
    <name type="scientific">Sphaerobolus stellatus (strain SS14)</name>
    <dbReference type="NCBI Taxonomy" id="990650"/>
    <lineage>
        <taxon>Eukaryota</taxon>
        <taxon>Fungi</taxon>
        <taxon>Dikarya</taxon>
        <taxon>Basidiomycota</taxon>
        <taxon>Agaricomycotina</taxon>
        <taxon>Agaricomycetes</taxon>
        <taxon>Phallomycetidae</taxon>
        <taxon>Geastrales</taxon>
        <taxon>Sphaerobolaceae</taxon>
        <taxon>Sphaerobolus</taxon>
    </lineage>
</organism>
<proteinExistence type="predicted"/>
<protein>
    <submittedName>
        <fullName evidence="1">Unplaced genomic scaffold SPHSTscaffold_168, whole genome shotgun sequence</fullName>
    </submittedName>
</protein>
<dbReference type="EMBL" id="KN837243">
    <property type="protein sequence ID" value="KIJ31381.1"/>
    <property type="molecule type" value="Genomic_DNA"/>
</dbReference>
<gene>
    <name evidence="1" type="ORF">M422DRAFT_53401</name>
</gene>
<dbReference type="Proteomes" id="UP000054279">
    <property type="component" value="Unassembled WGS sequence"/>
</dbReference>
<sequence length="133" mass="15630">MPQQIHVVGLNHNDSFHFIFDILDESAPLSVVDEYATEFTRLYRFQAYVLTQDWRVSDSPFDSHIPLVFKLYALYSKNCLIFPVPDQLEQVEFSRRDFQTPDCYALCRPDQPLSSLEIISHGISLVPFFFRFM</sequence>
<dbReference type="AlphaFoldDB" id="A0A0C9V1E8"/>
<reference evidence="1 2" key="1">
    <citation type="submission" date="2014-06" db="EMBL/GenBank/DDBJ databases">
        <title>Evolutionary Origins and Diversification of the Mycorrhizal Mutualists.</title>
        <authorList>
            <consortium name="DOE Joint Genome Institute"/>
            <consortium name="Mycorrhizal Genomics Consortium"/>
            <person name="Kohler A."/>
            <person name="Kuo A."/>
            <person name="Nagy L.G."/>
            <person name="Floudas D."/>
            <person name="Copeland A."/>
            <person name="Barry K.W."/>
            <person name="Cichocki N."/>
            <person name="Veneault-Fourrey C."/>
            <person name="LaButti K."/>
            <person name="Lindquist E.A."/>
            <person name="Lipzen A."/>
            <person name="Lundell T."/>
            <person name="Morin E."/>
            <person name="Murat C."/>
            <person name="Riley R."/>
            <person name="Ohm R."/>
            <person name="Sun H."/>
            <person name="Tunlid A."/>
            <person name="Henrissat B."/>
            <person name="Grigoriev I.V."/>
            <person name="Hibbett D.S."/>
            <person name="Martin F."/>
        </authorList>
    </citation>
    <scope>NUCLEOTIDE SEQUENCE [LARGE SCALE GENOMIC DNA]</scope>
    <source>
        <strain evidence="1 2">SS14</strain>
    </source>
</reference>
<keyword evidence="2" id="KW-1185">Reference proteome</keyword>
<dbReference type="HOGENOM" id="CLU_1908026_0_0_1"/>